<dbReference type="InterPro" id="IPR003838">
    <property type="entry name" value="ABC3_permease_C"/>
</dbReference>
<comment type="subcellular location">
    <subcellularLocation>
        <location evidence="1">Cell membrane</location>
        <topology evidence="1">Multi-pass membrane protein</topology>
    </subcellularLocation>
</comment>
<evidence type="ECO:0000256" key="6">
    <source>
        <dbReference type="ARBA" id="ARBA00038076"/>
    </source>
</evidence>
<evidence type="ECO:0000259" key="8">
    <source>
        <dbReference type="Pfam" id="PF02687"/>
    </source>
</evidence>
<comment type="similarity">
    <text evidence="6">Belongs to the ABC-4 integral membrane protein family.</text>
</comment>
<evidence type="ECO:0000256" key="7">
    <source>
        <dbReference type="SAM" id="Phobius"/>
    </source>
</evidence>
<dbReference type="EMBL" id="CP034235">
    <property type="protein sequence ID" value="QGR00384.1"/>
    <property type="molecule type" value="Genomic_DNA"/>
</dbReference>
<evidence type="ECO:0000256" key="5">
    <source>
        <dbReference type="ARBA" id="ARBA00023136"/>
    </source>
</evidence>
<feature type="domain" description="ABC3 transporter permease C-terminal" evidence="8">
    <location>
        <begin position="1"/>
        <end position="68"/>
    </location>
</feature>
<evidence type="ECO:0000313" key="9">
    <source>
        <dbReference type="EMBL" id="QGR00384.1"/>
    </source>
</evidence>
<dbReference type="Proteomes" id="UP000426246">
    <property type="component" value="Chromosome"/>
</dbReference>
<evidence type="ECO:0000256" key="3">
    <source>
        <dbReference type="ARBA" id="ARBA00022692"/>
    </source>
</evidence>
<accession>A0A6B8RYR5</accession>
<keyword evidence="4 7" id="KW-1133">Transmembrane helix</keyword>
<keyword evidence="3 7" id="KW-0812">Transmembrane</keyword>
<evidence type="ECO:0000313" key="10">
    <source>
        <dbReference type="Proteomes" id="UP000426246"/>
    </source>
</evidence>
<dbReference type="GO" id="GO:0005886">
    <property type="term" value="C:plasma membrane"/>
    <property type="evidence" value="ECO:0007669"/>
    <property type="project" value="UniProtKB-SubCell"/>
</dbReference>
<dbReference type="PANTHER" id="PTHR30572">
    <property type="entry name" value="MEMBRANE COMPONENT OF TRANSPORTER-RELATED"/>
    <property type="match status" value="1"/>
</dbReference>
<feature type="transmembrane region" description="Helical" evidence="7">
    <location>
        <begin position="46"/>
        <end position="68"/>
    </location>
</feature>
<keyword evidence="10" id="KW-1185">Reference proteome</keyword>
<organism evidence="9 10">
    <name type="scientific">Paenibacillus psychroresistens</name>
    <dbReference type="NCBI Taxonomy" id="1778678"/>
    <lineage>
        <taxon>Bacteria</taxon>
        <taxon>Bacillati</taxon>
        <taxon>Bacillota</taxon>
        <taxon>Bacilli</taxon>
        <taxon>Bacillales</taxon>
        <taxon>Paenibacillaceae</taxon>
        <taxon>Paenibacillus</taxon>
    </lineage>
</organism>
<keyword evidence="5 7" id="KW-0472">Membrane</keyword>
<gene>
    <name evidence="9" type="ORF">EHS13_35035</name>
</gene>
<dbReference type="AlphaFoldDB" id="A0A6B8RYR5"/>
<sequence length="89" mass="9761">MLLIAAFGIVNTLLVNVMDRMKEFAMLRAIGNTRWQIRKMIIGEGLIVGTSGILFGIIMGLGLSYLFAIAGMNCYLSNCILLRHGAQLN</sequence>
<proteinExistence type="inferred from homology"/>
<keyword evidence="2" id="KW-1003">Cell membrane</keyword>
<dbReference type="GO" id="GO:0022857">
    <property type="term" value="F:transmembrane transporter activity"/>
    <property type="evidence" value="ECO:0007669"/>
    <property type="project" value="TreeGrafter"/>
</dbReference>
<evidence type="ECO:0000256" key="1">
    <source>
        <dbReference type="ARBA" id="ARBA00004651"/>
    </source>
</evidence>
<dbReference type="Pfam" id="PF02687">
    <property type="entry name" value="FtsX"/>
    <property type="match status" value="1"/>
</dbReference>
<evidence type="ECO:0000256" key="4">
    <source>
        <dbReference type="ARBA" id="ARBA00022989"/>
    </source>
</evidence>
<evidence type="ECO:0000256" key="2">
    <source>
        <dbReference type="ARBA" id="ARBA00022475"/>
    </source>
</evidence>
<name>A0A6B8RYR5_9BACL</name>
<reference evidence="10" key="1">
    <citation type="submission" date="2018-11" db="EMBL/GenBank/DDBJ databases">
        <title>Complete genome sequence of Paenibacillus sp. ML311-T8.</title>
        <authorList>
            <person name="Nam Y.-D."/>
            <person name="Kang J."/>
            <person name="Chung W.-H."/>
            <person name="Park Y.S."/>
        </authorList>
    </citation>
    <scope>NUCLEOTIDE SEQUENCE [LARGE SCALE GENOMIC DNA]</scope>
    <source>
        <strain evidence="10">ML311-T8</strain>
    </source>
</reference>
<dbReference type="InterPro" id="IPR050250">
    <property type="entry name" value="Macrolide_Exporter_MacB"/>
</dbReference>
<dbReference type="KEGG" id="ppsc:EHS13_35035"/>
<protein>
    <submittedName>
        <fullName evidence="9">FtsX-like permease family protein</fullName>
    </submittedName>
</protein>
<dbReference type="PANTHER" id="PTHR30572:SF4">
    <property type="entry name" value="ABC TRANSPORTER PERMEASE YTRF"/>
    <property type="match status" value="1"/>
</dbReference>